<dbReference type="Gene3D" id="3.40.50.300">
    <property type="entry name" value="P-loop containing nucleotide triphosphate hydrolases"/>
    <property type="match status" value="2"/>
</dbReference>
<evidence type="ECO:0000313" key="14">
    <source>
        <dbReference type="Proteomes" id="UP000461670"/>
    </source>
</evidence>
<keyword evidence="2 10" id="KW-0547">Nucleotide-binding</keyword>
<feature type="region of interest" description="Disordered" evidence="11">
    <location>
        <begin position="837"/>
        <end position="856"/>
    </location>
</feature>
<dbReference type="HAMAP" id="MF_01486">
    <property type="entry name" value="RecC"/>
    <property type="match status" value="1"/>
</dbReference>
<dbReference type="GO" id="GO:0000724">
    <property type="term" value="P:double-strand break repair via homologous recombination"/>
    <property type="evidence" value="ECO:0007669"/>
    <property type="project" value="UniProtKB-UniRule"/>
</dbReference>
<dbReference type="NCBIfam" id="TIGR01450">
    <property type="entry name" value="recC"/>
    <property type="match status" value="1"/>
</dbReference>
<dbReference type="Proteomes" id="UP000461670">
    <property type="component" value="Unassembled WGS sequence"/>
</dbReference>
<protein>
    <recommendedName>
        <fullName evidence="10">RecBCD enzyme subunit RecC</fullName>
    </recommendedName>
    <alternativeName>
        <fullName evidence="10">Exonuclease V subunit RecC</fullName>
        <shortName evidence="10">ExoV subunit RecC</shortName>
    </alternativeName>
    <alternativeName>
        <fullName evidence="10">Helicase/nuclease RecBCD subunit RecC</fullName>
    </alternativeName>
</protein>
<evidence type="ECO:0000256" key="6">
    <source>
        <dbReference type="ARBA" id="ARBA00022839"/>
    </source>
</evidence>
<dbReference type="GO" id="GO:0003677">
    <property type="term" value="F:DNA binding"/>
    <property type="evidence" value="ECO:0007669"/>
    <property type="project" value="UniProtKB-UniRule"/>
</dbReference>
<evidence type="ECO:0000256" key="9">
    <source>
        <dbReference type="ARBA" id="ARBA00023204"/>
    </source>
</evidence>
<dbReference type="Pfam" id="PF04257">
    <property type="entry name" value="Exonuc_V_gamma"/>
    <property type="match status" value="1"/>
</dbReference>
<feature type="domain" description="RecC C-terminal" evidence="12">
    <location>
        <begin position="858"/>
        <end position="1113"/>
    </location>
</feature>
<dbReference type="Gene3D" id="1.10.10.990">
    <property type="match status" value="1"/>
</dbReference>
<feature type="compositionally biased region" description="Pro residues" evidence="11">
    <location>
        <begin position="843"/>
        <end position="853"/>
    </location>
</feature>
<keyword evidence="1 10" id="KW-0540">Nuclease</keyword>
<evidence type="ECO:0000256" key="4">
    <source>
        <dbReference type="ARBA" id="ARBA00022801"/>
    </source>
</evidence>
<dbReference type="PANTHER" id="PTHR30591">
    <property type="entry name" value="RECBCD ENZYME SUBUNIT RECC"/>
    <property type="match status" value="1"/>
</dbReference>
<dbReference type="Gene3D" id="3.40.50.10930">
    <property type="match status" value="1"/>
</dbReference>
<name>A0A7V8FMD4_9BURK</name>
<dbReference type="AlphaFoldDB" id="A0A7V8FMD4"/>
<dbReference type="SUPFAM" id="SSF52540">
    <property type="entry name" value="P-loop containing nucleoside triphosphate hydrolases"/>
    <property type="match status" value="2"/>
</dbReference>
<dbReference type="Pfam" id="PF17946">
    <property type="entry name" value="RecC_C"/>
    <property type="match status" value="1"/>
</dbReference>
<evidence type="ECO:0000256" key="1">
    <source>
        <dbReference type="ARBA" id="ARBA00022722"/>
    </source>
</evidence>
<reference evidence="14" key="1">
    <citation type="journal article" date="2020" name="MBio">
        <title>Horizontal gene transfer to a defensive symbiont with a reduced genome amongst a multipartite beetle microbiome.</title>
        <authorList>
            <person name="Waterworth S.C."/>
            <person name="Florez L.V."/>
            <person name="Rees E.R."/>
            <person name="Hertweck C."/>
            <person name="Kaltenpoth M."/>
            <person name="Kwan J.C."/>
        </authorList>
    </citation>
    <scope>NUCLEOTIDE SEQUENCE [LARGE SCALE GENOMIC DNA]</scope>
</reference>
<dbReference type="PIRSF" id="PIRSF000980">
    <property type="entry name" value="RecC"/>
    <property type="match status" value="1"/>
</dbReference>
<keyword evidence="8 10" id="KW-0238">DNA-binding</keyword>
<dbReference type="InterPro" id="IPR011335">
    <property type="entry name" value="Restrct_endonuc-II-like"/>
</dbReference>
<keyword evidence="9 10" id="KW-0234">DNA repair</keyword>
<dbReference type="GO" id="GO:0009338">
    <property type="term" value="C:exodeoxyribonuclease V complex"/>
    <property type="evidence" value="ECO:0007669"/>
    <property type="project" value="InterPro"/>
</dbReference>
<proteinExistence type="inferred from homology"/>
<comment type="similarity">
    <text evidence="10">Belongs to the RecC family.</text>
</comment>
<dbReference type="Gene3D" id="1.10.10.160">
    <property type="match status" value="1"/>
</dbReference>
<comment type="subunit">
    <text evidence="10">Heterotrimer of RecB, RecC and RecD. All subunits contribute to DNA-binding.</text>
</comment>
<gene>
    <name evidence="10 13" type="primary">recC</name>
    <name evidence="13" type="ORF">GAK30_02813</name>
</gene>
<comment type="miscellaneous">
    <text evidence="10">In the RecBCD complex, RecB has a slow 3'-5' helicase, an exonuclease activity and loads RecA onto ssDNA, RecD has a fast 5'-3' helicase activity, while RecC stimulates the ATPase and processivity of the RecB helicase and contributes to recognition of the Chi site.</text>
</comment>
<keyword evidence="6 10" id="KW-0269">Exonuclease</keyword>
<evidence type="ECO:0000256" key="8">
    <source>
        <dbReference type="ARBA" id="ARBA00023125"/>
    </source>
</evidence>
<comment type="function">
    <text evidence="10">A helicase/nuclease that prepares dsDNA breaks (DSB) for recombinational DNA repair. Binds to DSBs and unwinds DNA via a highly rapid and processive ATP-dependent bidirectional helicase activity. Unwinds dsDNA until it encounters a Chi (crossover hotspot instigator) sequence from the 3' direction. Cuts ssDNA a few nucleotides 3' to the Chi site. The properties and activities of the enzyme are changed at Chi. The Chi-altered holoenzyme produces a long 3'-ssDNA overhang and facilitates RecA-binding to the ssDNA for homologous DNA recombination and repair. Holoenzyme degrades any linearized DNA that is unable to undergo homologous recombination. In the holoenzyme this subunit recognizes the wild-type Chi sequence, and when added to isolated RecB increases its ATP-dependent helicase processivity.</text>
</comment>
<evidence type="ECO:0000256" key="5">
    <source>
        <dbReference type="ARBA" id="ARBA00022806"/>
    </source>
</evidence>
<comment type="caution">
    <text evidence="13">The sequence shown here is derived from an EMBL/GenBank/DDBJ whole genome shotgun (WGS) entry which is preliminary data.</text>
</comment>
<dbReference type="GO" id="GO:0008854">
    <property type="term" value="F:exodeoxyribonuclease V activity"/>
    <property type="evidence" value="ECO:0007669"/>
    <property type="project" value="InterPro"/>
</dbReference>
<keyword evidence="4 10" id="KW-0378">Hydrolase</keyword>
<dbReference type="InterPro" id="IPR013986">
    <property type="entry name" value="DExx_box_DNA_helicase_dom_sf"/>
</dbReference>
<keyword evidence="3 10" id="KW-0227">DNA damage</keyword>
<dbReference type="SUPFAM" id="SSF52980">
    <property type="entry name" value="Restriction endonuclease-like"/>
    <property type="match status" value="1"/>
</dbReference>
<dbReference type="InterPro" id="IPR041500">
    <property type="entry name" value="RecC_C"/>
</dbReference>
<evidence type="ECO:0000256" key="10">
    <source>
        <dbReference type="HAMAP-Rule" id="MF_01486"/>
    </source>
</evidence>
<evidence type="ECO:0000256" key="7">
    <source>
        <dbReference type="ARBA" id="ARBA00022840"/>
    </source>
</evidence>
<dbReference type="GO" id="GO:0003678">
    <property type="term" value="F:DNA helicase activity"/>
    <property type="evidence" value="ECO:0007669"/>
    <property type="project" value="UniProtKB-UniRule"/>
</dbReference>
<sequence>MNSTALTPGLMVIHGNQPETLRELLVGWMRRYPLAPLETETVLVQSNGIAQWLKLALARDVADGGLGVAASLQLVLPAQFLWQAYRGVLGAEQVPELAALDKAALTWRLMRLLPTRVGQDDFQPLRRFLADDRDGRRLHQLAEKLADLFDQYQVYRADWLADWAAGRDQLQRAQGGTQPLADGQRWQAALWRALLADVGEAGMAGSRAGVHQRFLQAMAGEAPTAGSLPRRVIIFGISSMPGQSFEALAAMARHCQVLLCVHNPCRYHWADIVADKDLLRHEFKRHARKPAARALRQGEAQDFHQHAQPLLAAWGKQGRDYINLLDQHDEPARYRERIEPLTGGRIDLFDEPATGTLLGQLQSDILDLRPLAETRQAWPPVDVAHDVSVRFHVAHSPQREVEILHDQLLARLQADPQLAPRDIIVMVPDIDAYAPHVEAVFGLLERRDARFIPYTLADRHRRGHEPMLVALESLLQLPESRLTTSEILDLLDVGAVRRRLGLGEEALPLLRRWIVGAGVRWGLDGGQRQQLALPAAEGANSWRFGLRRMLLGFAVGEGSGQGEPFGGIEPYAEIGGLDAAALGPLALLLDRIEWASRELAAPATPKQWVARLRALVDLFFDPGTDAETLLRQQLLQLLDPWLAHCEAAGLDTELPLAVVRETWLAAIDQGGLNQRFMAGAVSFCTLLPMRAIPFKLVCLLGMNDGDYPRQQPRADFDLMQHDYRPGDRSRREGDRYLMLEALLSAREQLYVSWVGRSIRDNSERAPSVLVGQLRDHLAAGWRLVDGQGADGGEHLLAALTTVHPLQPFSPAYFREAPAQPGLPALDGLYTYAREWRQGHDGVAPPPGSQPLPPKDQEAPLRLRELAEFLVNPVQAFFVRRLQVHLSREEAVQADDEVFALDGLQAWQVGNDVCERLRVWAVQQPPQAETATAVRDEVGREVQRLRREGKLPLAGFGELAMQALQDELTALLQRYVEQWRQWTGPAVEQIAVRHTQGDADGQPLVLEDELNDVHTSRTQPDGLVRVQLLSSRLHEGKTYKWHTLVRHWVMHLALQLTGQPGTTVLVSPSGDLVLRPLALDEARGFADDLLDAWRQGMREPLPVAPRAAFAWLGAEGDEARARRDAERAYDGDFGSTGESQRSPALARAYPGFADLLATPQAFAHWAERLYGPIRACVRGQAQADAAEGEAP</sequence>
<feature type="region of interest" description="Disordered" evidence="11">
    <location>
        <begin position="1122"/>
        <end position="1141"/>
    </location>
</feature>
<keyword evidence="5 10" id="KW-0347">Helicase</keyword>
<dbReference type="PANTHER" id="PTHR30591:SF1">
    <property type="entry name" value="RECBCD ENZYME SUBUNIT RECC"/>
    <property type="match status" value="1"/>
</dbReference>
<organism evidence="13 14">
    <name type="scientific">Paracidovorax wautersii</name>
    <dbReference type="NCBI Taxonomy" id="1177982"/>
    <lineage>
        <taxon>Bacteria</taxon>
        <taxon>Pseudomonadati</taxon>
        <taxon>Pseudomonadota</taxon>
        <taxon>Betaproteobacteria</taxon>
        <taxon>Burkholderiales</taxon>
        <taxon>Comamonadaceae</taxon>
        <taxon>Paracidovorax</taxon>
    </lineage>
</organism>
<evidence type="ECO:0000256" key="2">
    <source>
        <dbReference type="ARBA" id="ARBA00022741"/>
    </source>
</evidence>
<evidence type="ECO:0000256" key="11">
    <source>
        <dbReference type="SAM" id="MobiDB-lite"/>
    </source>
</evidence>
<dbReference type="InterPro" id="IPR006697">
    <property type="entry name" value="RecC"/>
</dbReference>
<dbReference type="EMBL" id="WNDQ01000044">
    <property type="protein sequence ID" value="KAF1019941.1"/>
    <property type="molecule type" value="Genomic_DNA"/>
</dbReference>
<keyword evidence="7 10" id="KW-0067">ATP-binding</keyword>
<evidence type="ECO:0000256" key="3">
    <source>
        <dbReference type="ARBA" id="ARBA00022763"/>
    </source>
</evidence>
<accession>A0A7V8FMD4</accession>
<evidence type="ECO:0000313" key="13">
    <source>
        <dbReference type="EMBL" id="KAF1019941.1"/>
    </source>
</evidence>
<evidence type="ECO:0000259" key="12">
    <source>
        <dbReference type="Pfam" id="PF17946"/>
    </source>
</evidence>
<dbReference type="InterPro" id="IPR027417">
    <property type="entry name" value="P-loop_NTPase"/>
</dbReference>
<dbReference type="GO" id="GO:0005524">
    <property type="term" value="F:ATP binding"/>
    <property type="evidence" value="ECO:0007669"/>
    <property type="project" value="UniProtKB-UniRule"/>
</dbReference>